<sequence length="143" mass="15118">MRLPRCFILNKGRHVPPPRGLHGVTGKVTHLNPAQERRHAAQYPRWERCWEGKIGANSESVRAADVDSLGSCSNSQGASPSAATDKAGPGPRRPVAGLCSPLLRETRPPEATGYGPELTCRSNRAASACQPSAPSAARRSAGS</sequence>
<dbReference type="EMBL" id="JAIQCJ010001090">
    <property type="protein sequence ID" value="KAJ8792468.1"/>
    <property type="molecule type" value="Genomic_DNA"/>
</dbReference>
<feature type="compositionally biased region" description="Low complexity" evidence="1">
    <location>
        <begin position="124"/>
        <end position="143"/>
    </location>
</feature>
<gene>
    <name evidence="2" type="ORF">J1605_019687</name>
</gene>
<accession>A0AB34HJN4</accession>
<feature type="compositionally biased region" description="Polar residues" evidence="1">
    <location>
        <begin position="70"/>
        <end position="82"/>
    </location>
</feature>
<comment type="caution">
    <text evidence="2">The sequence shown here is derived from an EMBL/GenBank/DDBJ whole genome shotgun (WGS) entry which is preliminary data.</text>
</comment>
<name>A0AB34HJN4_ESCRO</name>
<evidence type="ECO:0000313" key="2">
    <source>
        <dbReference type="EMBL" id="KAJ8792468.1"/>
    </source>
</evidence>
<evidence type="ECO:0000313" key="3">
    <source>
        <dbReference type="Proteomes" id="UP001159641"/>
    </source>
</evidence>
<dbReference type="AlphaFoldDB" id="A0AB34HJN4"/>
<proteinExistence type="predicted"/>
<protein>
    <submittedName>
        <fullName evidence="2">Uncharacterized protein</fullName>
    </submittedName>
</protein>
<dbReference type="Proteomes" id="UP001159641">
    <property type="component" value="Unassembled WGS sequence"/>
</dbReference>
<keyword evidence="3" id="KW-1185">Reference proteome</keyword>
<evidence type="ECO:0000256" key="1">
    <source>
        <dbReference type="SAM" id="MobiDB-lite"/>
    </source>
</evidence>
<organism evidence="2 3">
    <name type="scientific">Eschrichtius robustus</name>
    <name type="common">California gray whale</name>
    <name type="synonym">Eschrichtius gibbosus</name>
    <dbReference type="NCBI Taxonomy" id="9764"/>
    <lineage>
        <taxon>Eukaryota</taxon>
        <taxon>Metazoa</taxon>
        <taxon>Chordata</taxon>
        <taxon>Craniata</taxon>
        <taxon>Vertebrata</taxon>
        <taxon>Euteleostomi</taxon>
        <taxon>Mammalia</taxon>
        <taxon>Eutheria</taxon>
        <taxon>Laurasiatheria</taxon>
        <taxon>Artiodactyla</taxon>
        <taxon>Whippomorpha</taxon>
        <taxon>Cetacea</taxon>
        <taxon>Mysticeti</taxon>
        <taxon>Eschrichtiidae</taxon>
        <taxon>Eschrichtius</taxon>
    </lineage>
</organism>
<feature type="region of interest" description="Disordered" evidence="1">
    <location>
        <begin position="66"/>
        <end position="143"/>
    </location>
</feature>
<reference evidence="2 3" key="1">
    <citation type="submission" date="2022-11" db="EMBL/GenBank/DDBJ databases">
        <title>Whole genome sequence of Eschrichtius robustus ER-17-0199.</title>
        <authorList>
            <person name="Bruniche-Olsen A."/>
            <person name="Black A.N."/>
            <person name="Fields C.J."/>
            <person name="Walden K."/>
            <person name="Dewoody J.A."/>
        </authorList>
    </citation>
    <scope>NUCLEOTIDE SEQUENCE [LARGE SCALE GENOMIC DNA]</scope>
    <source>
        <strain evidence="2">ER-17-0199</strain>
        <tissue evidence="2">Blubber</tissue>
    </source>
</reference>